<keyword evidence="1" id="KW-0812">Transmembrane</keyword>
<dbReference type="GO" id="GO:0005783">
    <property type="term" value="C:endoplasmic reticulum"/>
    <property type="evidence" value="ECO:0007669"/>
    <property type="project" value="TreeGrafter"/>
</dbReference>
<evidence type="ECO:0000259" key="2">
    <source>
        <dbReference type="Pfam" id="PF03372"/>
    </source>
</evidence>
<dbReference type="InterPro" id="IPR005135">
    <property type="entry name" value="Endo/exonuclease/phosphatase"/>
</dbReference>
<feature type="domain" description="Endonuclease/exonuclease/phosphatase" evidence="2">
    <location>
        <begin position="191"/>
        <end position="450"/>
    </location>
</feature>
<keyword evidence="1" id="KW-1133">Transmembrane helix</keyword>
<organism evidence="3">
    <name type="scientific">Spongospora subterranea</name>
    <dbReference type="NCBI Taxonomy" id="70186"/>
    <lineage>
        <taxon>Eukaryota</taxon>
        <taxon>Sar</taxon>
        <taxon>Rhizaria</taxon>
        <taxon>Endomyxa</taxon>
        <taxon>Phytomyxea</taxon>
        <taxon>Plasmodiophorida</taxon>
        <taxon>Plasmodiophoridae</taxon>
        <taxon>Spongospora</taxon>
    </lineage>
</organism>
<dbReference type="PANTHER" id="PTHR14859">
    <property type="entry name" value="CALCOFLUOR WHITE HYPERSENSITIVE PROTEIN PRECURSOR"/>
    <property type="match status" value="1"/>
</dbReference>
<dbReference type="SUPFAM" id="SSF56219">
    <property type="entry name" value="DNase I-like"/>
    <property type="match status" value="1"/>
</dbReference>
<dbReference type="InterPro" id="IPR036691">
    <property type="entry name" value="Endo/exonu/phosph_ase_sf"/>
</dbReference>
<protein>
    <recommendedName>
        <fullName evidence="2">Endonuclease/exonuclease/phosphatase domain-containing protein</fullName>
    </recommendedName>
</protein>
<dbReference type="Pfam" id="PF03372">
    <property type="entry name" value="Exo_endo_phos"/>
    <property type="match status" value="1"/>
</dbReference>
<dbReference type="Gene3D" id="3.60.10.10">
    <property type="entry name" value="Endonuclease/exonuclease/phosphatase"/>
    <property type="match status" value="1"/>
</dbReference>
<evidence type="ECO:0000313" key="3">
    <source>
        <dbReference type="EMBL" id="CRZ09042.1"/>
    </source>
</evidence>
<dbReference type="GO" id="GO:0006506">
    <property type="term" value="P:GPI anchor biosynthetic process"/>
    <property type="evidence" value="ECO:0007669"/>
    <property type="project" value="TreeGrafter"/>
</dbReference>
<proteinExistence type="predicted"/>
<keyword evidence="1" id="KW-0472">Membrane</keyword>
<accession>A0A0H5R5I8</accession>
<sequence length="460" mass="51191">MEPLRNRRPSELRGGILESYSKRGFLVWVRRYFNGGLRSIIALSLLTIVGVFLLWGMIKITISGSNVPAEPPVNLVVQFALDSIRSMGSRNKHHLVLVAVLSHITETENIPGVEDPINTVHDLILRICSSVNRDIAFDHHITVSTDSSGVSAITKYTCDYGVESPGYPDVYLPGSTMNTGIGSSRQLRVLSVNTWNYNHWIKRLPLLAEQFNTLLPDVITFQEVRARKVSNQPRNRFMSEDLRSLLPDMQFAFQPAMRFKDGNEIVHEGLAIFSRFPISQITFKKLSQNHGDGADFHQRIALHAAIRWNGGLMDASTVHVITTHLSLSETARARTIPEVYSMVQSLSADGTQPVVLTGDFNAESADVEHLLPKMVDTWKAKHSEDEHAPSGLTFNSWYPESRIDFIFTTPQLSPIYSSVVGGGPGQPVPGGLAPGFGVDYTRNVIFPSDHMFPFAILERT</sequence>
<name>A0A0H5R5I8_9EUKA</name>
<dbReference type="GO" id="GO:0003824">
    <property type="term" value="F:catalytic activity"/>
    <property type="evidence" value="ECO:0007669"/>
    <property type="project" value="InterPro"/>
</dbReference>
<reference evidence="3" key="1">
    <citation type="submission" date="2015-04" db="EMBL/GenBank/DDBJ databases">
        <title>The genome sequence of the plant pathogenic Rhizarian Plasmodiophora brassicae reveals insights in its biotrophic life cycle and the origin of chitin synthesis.</title>
        <authorList>
            <person name="Schwelm A."/>
            <person name="Fogelqvist J."/>
            <person name="Knaust A."/>
            <person name="Julke S."/>
            <person name="Lilja T."/>
            <person name="Dhandapani V."/>
            <person name="Bonilla-Rosso G."/>
            <person name="Karlsson M."/>
            <person name="Shevchenko A."/>
            <person name="Choi S.R."/>
            <person name="Kim H.G."/>
            <person name="Park J.Y."/>
            <person name="Lim Y.P."/>
            <person name="Ludwig-Muller J."/>
            <person name="Dixelius C."/>
        </authorList>
    </citation>
    <scope>NUCLEOTIDE SEQUENCE</scope>
    <source>
        <tissue evidence="3">Potato root galls</tissue>
    </source>
</reference>
<feature type="transmembrane region" description="Helical" evidence="1">
    <location>
        <begin position="40"/>
        <end position="58"/>
    </location>
</feature>
<dbReference type="EMBL" id="HACM01008600">
    <property type="protein sequence ID" value="CRZ09042.1"/>
    <property type="molecule type" value="Transcribed_RNA"/>
</dbReference>
<dbReference type="InterPro" id="IPR051916">
    <property type="entry name" value="GPI-anchor_lipid_remodeler"/>
</dbReference>
<dbReference type="AlphaFoldDB" id="A0A0H5R5I8"/>
<evidence type="ECO:0000256" key="1">
    <source>
        <dbReference type="SAM" id="Phobius"/>
    </source>
</evidence>
<dbReference type="GO" id="GO:0016020">
    <property type="term" value="C:membrane"/>
    <property type="evidence" value="ECO:0007669"/>
    <property type="project" value="GOC"/>
</dbReference>
<dbReference type="PANTHER" id="PTHR14859:SF16">
    <property type="entry name" value="ENDONUCLEASE_EXONUCLEASE_PHOSPHATASE DOMAIN-CONTAINING PROTEIN"/>
    <property type="match status" value="1"/>
</dbReference>